<dbReference type="AlphaFoldDB" id="A0A2T0KQI1"/>
<dbReference type="Proteomes" id="UP000239415">
    <property type="component" value="Unassembled WGS sequence"/>
</dbReference>
<evidence type="ECO:0000256" key="1">
    <source>
        <dbReference type="SAM" id="Phobius"/>
    </source>
</evidence>
<keyword evidence="1" id="KW-0812">Transmembrane</keyword>
<comment type="caution">
    <text evidence="2">The sequence shown here is derived from an EMBL/GenBank/DDBJ whole genome shotgun (WGS) entry which is preliminary data.</text>
</comment>
<name>A0A2T0KQI1_9ACTN</name>
<keyword evidence="1" id="KW-1133">Transmembrane helix</keyword>
<accession>A0A2T0KQI1</accession>
<evidence type="ECO:0000313" key="3">
    <source>
        <dbReference type="Proteomes" id="UP000239415"/>
    </source>
</evidence>
<gene>
    <name evidence="2" type="ORF">CLV67_101727</name>
</gene>
<keyword evidence="3" id="KW-1185">Reference proteome</keyword>
<dbReference type="EMBL" id="PVMZ01000001">
    <property type="protein sequence ID" value="PRX26001.1"/>
    <property type="molecule type" value="Genomic_DNA"/>
</dbReference>
<keyword evidence="1" id="KW-0472">Membrane</keyword>
<feature type="transmembrane region" description="Helical" evidence="1">
    <location>
        <begin position="66"/>
        <end position="86"/>
    </location>
</feature>
<sequence>MDARPNRSTWIVFFVGLAVLVLGLVLFVSADTGCGATEVRAGNQCVTYGDGGGVTRAIGEQSTHPAALPGIVLGGLLAAAAAWLLFFADRSVRPATGVGDRIELARRHGWRFLDVDPGLLADWGDNPDFDAGQPAYAVLRGFLDDLEFVVFDFRRPGTGATGTAWIVYLPQPSWSFVEWATTQQPLYRRPLHKVGVRPDAIVDIGREQHRSTEPDAVLRQVRALAGIVRRFESQAAASS</sequence>
<evidence type="ECO:0000313" key="2">
    <source>
        <dbReference type="EMBL" id="PRX26001.1"/>
    </source>
</evidence>
<proteinExistence type="predicted"/>
<protein>
    <submittedName>
        <fullName evidence="2">Uncharacterized protein</fullName>
    </submittedName>
</protein>
<reference evidence="2 3" key="1">
    <citation type="submission" date="2018-03" db="EMBL/GenBank/DDBJ databases">
        <title>Genomic Encyclopedia of Archaeal and Bacterial Type Strains, Phase II (KMG-II): from individual species to whole genera.</title>
        <authorList>
            <person name="Goeker M."/>
        </authorList>
    </citation>
    <scope>NUCLEOTIDE SEQUENCE [LARGE SCALE GENOMIC DNA]</scope>
    <source>
        <strain evidence="2 3">DSM 43146</strain>
    </source>
</reference>
<organism evidence="2 3">
    <name type="scientific">Actinoplanes italicus</name>
    <dbReference type="NCBI Taxonomy" id="113567"/>
    <lineage>
        <taxon>Bacteria</taxon>
        <taxon>Bacillati</taxon>
        <taxon>Actinomycetota</taxon>
        <taxon>Actinomycetes</taxon>
        <taxon>Micromonosporales</taxon>
        <taxon>Micromonosporaceae</taxon>
        <taxon>Actinoplanes</taxon>
    </lineage>
</organism>